<dbReference type="GO" id="GO:0005615">
    <property type="term" value="C:extracellular space"/>
    <property type="evidence" value="ECO:0007669"/>
    <property type="project" value="TreeGrafter"/>
</dbReference>
<evidence type="ECO:0000256" key="7">
    <source>
        <dbReference type="ARBA" id="ARBA00022525"/>
    </source>
</evidence>
<dbReference type="Proteomes" id="UP000267606">
    <property type="component" value="Unassembled WGS sequence"/>
</dbReference>
<dbReference type="GO" id="GO:0071542">
    <property type="term" value="P:dopaminergic neuron differentiation"/>
    <property type="evidence" value="ECO:0007669"/>
    <property type="project" value="TreeGrafter"/>
</dbReference>
<dbReference type="STRING" id="387005.A0A183I357"/>
<keyword evidence="12" id="KW-0833">Ubl conjugation pathway</keyword>
<feature type="domain" description="UBC core" evidence="24">
    <location>
        <begin position="234"/>
        <end position="380"/>
    </location>
</feature>
<dbReference type="PROSITE" id="PS00183">
    <property type="entry name" value="UBC_1"/>
    <property type="match status" value="1"/>
</dbReference>
<feature type="transmembrane region" description="Helical" evidence="23">
    <location>
        <begin position="431"/>
        <end position="450"/>
    </location>
</feature>
<dbReference type="GO" id="GO:0015031">
    <property type="term" value="P:protein transport"/>
    <property type="evidence" value="ECO:0007669"/>
    <property type="project" value="UniProtKB-KW"/>
</dbReference>
<keyword evidence="15 23" id="KW-1133">Transmembrane helix</keyword>
<name>A0A183I357_9BILA</name>
<dbReference type="InterPro" id="IPR023313">
    <property type="entry name" value="UBQ-conjugating_AS"/>
</dbReference>
<dbReference type="Gene3D" id="1.10.225.10">
    <property type="entry name" value="Saposin-like"/>
    <property type="match status" value="1"/>
</dbReference>
<feature type="transmembrane region" description="Helical" evidence="23">
    <location>
        <begin position="386"/>
        <end position="410"/>
    </location>
</feature>
<dbReference type="InterPro" id="IPR045332">
    <property type="entry name" value="ARMET_N"/>
</dbReference>
<dbReference type="FunFam" id="1.10.225.10:FF:000003">
    <property type="entry name" value="Mesencephalic astrocyte-derived neurotrophic factor"/>
    <property type="match status" value="1"/>
</dbReference>
<dbReference type="GO" id="GO:0006915">
    <property type="term" value="P:apoptotic process"/>
    <property type="evidence" value="ECO:0007669"/>
    <property type="project" value="UniProtKB-KW"/>
</dbReference>
<dbReference type="Pfam" id="PF10208">
    <property type="entry name" value="ARMET_C"/>
    <property type="match status" value="1"/>
</dbReference>
<feature type="coiled-coil region" evidence="22">
    <location>
        <begin position="542"/>
        <end position="576"/>
    </location>
</feature>
<dbReference type="PANTHER" id="PTHR12990:SF5">
    <property type="entry name" value="MESENCEPHALIC ASTROCYTE-DERIVED NEUROTROPHIC FACTOR HOMOLOG"/>
    <property type="match status" value="1"/>
</dbReference>
<evidence type="ECO:0000256" key="17">
    <source>
        <dbReference type="ARBA" id="ARBA00023136"/>
    </source>
</evidence>
<keyword evidence="7" id="KW-0964">Secreted</keyword>
<protein>
    <recommendedName>
        <fullName evidence="5">Mesencephalic astrocyte-derived neurotrophic factor homolog</fullName>
    </recommendedName>
    <alternativeName>
        <fullName evidence="20">MANF/CDNF-like protein</fullName>
    </alternativeName>
</protein>
<evidence type="ECO:0000313" key="26">
    <source>
        <dbReference type="Proteomes" id="UP000267606"/>
    </source>
</evidence>
<organism evidence="27">
    <name type="scientific">Onchocerca flexuosa</name>
    <dbReference type="NCBI Taxonomy" id="387005"/>
    <lineage>
        <taxon>Eukaryota</taxon>
        <taxon>Metazoa</taxon>
        <taxon>Ecdysozoa</taxon>
        <taxon>Nematoda</taxon>
        <taxon>Chromadorea</taxon>
        <taxon>Rhabditida</taxon>
        <taxon>Spirurina</taxon>
        <taxon>Spiruromorpha</taxon>
        <taxon>Filarioidea</taxon>
        <taxon>Onchocercidae</taxon>
        <taxon>Onchocerca</taxon>
    </lineage>
</organism>
<dbReference type="EMBL" id="UZAJ01040640">
    <property type="protein sequence ID" value="VDP15767.1"/>
    <property type="molecule type" value="Genomic_DNA"/>
</dbReference>
<keyword evidence="13" id="KW-0256">Endoplasmic reticulum</keyword>
<evidence type="ECO:0000256" key="4">
    <source>
        <dbReference type="ARBA" id="ARBA00007956"/>
    </source>
</evidence>
<dbReference type="FunFam" id="1.10.720.30:FF:000003">
    <property type="entry name" value="Mesencephalic astrocyte-derived neurotrophic factor"/>
    <property type="match status" value="1"/>
</dbReference>
<dbReference type="FunFam" id="1.20.5.110:FF:000011">
    <property type="entry name" value="B-cell receptor-associated protein 29"/>
    <property type="match status" value="1"/>
</dbReference>
<evidence type="ECO:0000256" key="9">
    <source>
        <dbReference type="ARBA" id="ARBA00022692"/>
    </source>
</evidence>
<evidence type="ECO:0000256" key="19">
    <source>
        <dbReference type="ARBA" id="ARBA00024999"/>
    </source>
</evidence>
<dbReference type="GO" id="GO:0016567">
    <property type="term" value="P:protein ubiquitination"/>
    <property type="evidence" value="ECO:0007669"/>
    <property type="project" value="UniProtKB-ARBA"/>
</dbReference>
<comment type="similarity">
    <text evidence="3">Belongs to the ARMET family.</text>
</comment>
<feature type="transmembrane region" description="Helical" evidence="23">
    <location>
        <begin position="487"/>
        <end position="504"/>
    </location>
</feature>
<dbReference type="CDD" id="cd23813">
    <property type="entry name" value="UBCc_UBE2N"/>
    <property type="match status" value="1"/>
</dbReference>
<keyword evidence="8" id="KW-0808">Transferase</keyword>
<dbReference type="InterPro" id="IPR019345">
    <property type="entry name" value="ARMET_C"/>
</dbReference>
<dbReference type="Gene3D" id="3.10.110.10">
    <property type="entry name" value="Ubiquitin Conjugating Enzyme"/>
    <property type="match status" value="1"/>
</dbReference>
<evidence type="ECO:0000256" key="6">
    <source>
        <dbReference type="ARBA" id="ARBA00022448"/>
    </source>
</evidence>
<dbReference type="SMART" id="SM00212">
    <property type="entry name" value="UBCc"/>
    <property type="match status" value="1"/>
</dbReference>
<comment type="similarity">
    <text evidence="4">Belongs to the BCAP29/BCAP31 family.</text>
</comment>
<dbReference type="InterPro" id="IPR045333">
    <property type="entry name" value="ARMET-like"/>
</dbReference>
<keyword evidence="11" id="KW-0732">Signal</keyword>
<evidence type="ECO:0000256" key="8">
    <source>
        <dbReference type="ARBA" id="ARBA00022679"/>
    </source>
</evidence>
<evidence type="ECO:0000256" key="14">
    <source>
        <dbReference type="ARBA" id="ARBA00022927"/>
    </source>
</evidence>
<dbReference type="FunFam" id="3.10.110.10:FF:000015">
    <property type="entry name" value="Ubiquitin-conjugating enzyme E2 N"/>
    <property type="match status" value="1"/>
</dbReference>
<evidence type="ECO:0000256" key="16">
    <source>
        <dbReference type="ARBA" id="ARBA00023054"/>
    </source>
</evidence>
<dbReference type="GO" id="GO:0031372">
    <property type="term" value="C:UBC13-MMS2 complex"/>
    <property type="evidence" value="ECO:0007669"/>
    <property type="project" value="UniProtKB-ARBA"/>
</dbReference>
<dbReference type="PANTHER" id="PTHR12990">
    <property type="entry name" value="ARMET-LIKE PROTEIN"/>
    <property type="match status" value="1"/>
</dbReference>
<dbReference type="InterPro" id="IPR036361">
    <property type="entry name" value="SAP_dom_sf"/>
</dbReference>
<evidence type="ECO:0000256" key="1">
    <source>
        <dbReference type="ARBA" id="ARBA00004477"/>
    </source>
</evidence>
<accession>A0A183I357</accession>
<dbReference type="Pfam" id="PF20145">
    <property type="entry name" value="ARMET_N"/>
    <property type="match status" value="1"/>
</dbReference>
<gene>
    <name evidence="25" type="ORF">OFLC_LOCUS14169</name>
</gene>
<dbReference type="SUPFAM" id="SSF54495">
    <property type="entry name" value="UBC-like"/>
    <property type="match status" value="1"/>
</dbReference>
<keyword evidence="9 23" id="KW-0812">Transmembrane</keyword>
<evidence type="ECO:0000256" key="21">
    <source>
        <dbReference type="PROSITE-ProRule" id="PRU10133"/>
    </source>
</evidence>
<dbReference type="AlphaFoldDB" id="A0A183I357"/>
<keyword evidence="14" id="KW-0653">Protein transport</keyword>
<evidence type="ECO:0000256" key="22">
    <source>
        <dbReference type="SAM" id="Coils"/>
    </source>
</evidence>
<dbReference type="InterPro" id="IPR040463">
    <property type="entry name" value="BAP29/BAP31_N"/>
</dbReference>
<dbReference type="InterPro" id="IPR016135">
    <property type="entry name" value="UBQ-conjugating_enzyme/RWD"/>
</dbReference>
<feature type="transmembrane region" description="Helical" evidence="23">
    <location>
        <begin position="61"/>
        <end position="78"/>
    </location>
</feature>
<evidence type="ECO:0000256" key="20">
    <source>
        <dbReference type="ARBA" id="ARBA00032923"/>
    </source>
</evidence>
<reference evidence="25 26" key="2">
    <citation type="submission" date="2018-11" db="EMBL/GenBank/DDBJ databases">
        <authorList>
            <consortium name="Pathogen Informatics"/>
        </authorList>
    </citation>
    <scope>NUCLEOTIDE SEQUENCE [LARGE SCALE GENOMIC DNA]</scope>
</reference>
<evidence type="ECO:0000313" key="27">
    <source>
        <dbReference type="WBParaSite" id="OFLC_0001417701-mRNA-1"/>
    </source>
</evidence>
<evidence type="ECO:0000256" key="3">
    <source>
        <dbReference type="ARBA" id="ARBA00005617"/>
    </source>
</evidence>
<dbReference type="GO" id="GO:0031175">
    <property type="term" value="P:neuron projection development"/>
    <property type="evidence" value="ECO:0007669"/>
    <property type="project" value="TreeGrafter"/>
</dbReference>
<evidence type="ECO:0000256" key="2">
    <source>
        <dbReference type="ARBA" id="ARBA00004613"/>
    </source>
</evidence>
<dbReference type="Pfam" id="PF18035">
    <property type="entry name" value="Bap31_Bap29_C"/>
    <property type="match status" value="1"/>
</dbReference>
<dbReference type="Gene3D" id="1.10.720.30">
    <property type="entry name" value="SAP domain"/>
    <property type="match status" value="1"/>
</dbReference>
<evidence type="ECO:0000256" key="15">
    <source>
        <dbReference type="ARBA" id="ARBA00022989"/>
    </source>
</evidence>
<evidence type="ECO:0000256" key="10">
    <source>
        <dbReference type="ARBA" id="ARBA00022703"/>
    </source>
</evidence>
<comment type="subcellular location">
    <subcellularLocation>
        <location evidence="1">Endoplasmic reticulum membrane</location>
        <topology evidence="1">Multi-pass membrane protein</topology>
    </subcellularLocation>
    <subcellularLocation>
        <location evidence="2">Secreted</location>
    </subcellularLocation>
</comment>
<dbReference type="Gene3D" id="1.20.5.110">
    <property type="match status" value="1"/>
</dbReference>
<evidence type="ECO:0000313" key="25">
    <source>
        <dbReference type="EMBL" id="VDP15767.1"/>
    </source>
</evidence>
<reference evidence="27" key="1">
    <citation type="submission" date="2016-06" db="UniProtKB">
        <authorList>
            <consortium name="WormBaseParasite"/>
        </authorList>
    </citation>
    <scope>IDENTIFICATION</scope>
</reference>
<keyword evidence="16 22" id="KW-0175">Coiled coil</keyword>
<evidence type="ECO:0000256" key="13">
    <source>
        <dbReference type="ARBA" id="ARBA00022824"/>
    </source>
</evidence>
<keyword evidence="10" id="KW-0053">Apoptosis</keyword>
<dbReference type="InterPro" id="IPR000608">
    <property type="entry name" value="UBC"/>
</dbReference>
<proteinExistence type="inferred from homology"/>
<feature type="active site" description="Glycyl thioester intermediate" evidence="21">
    <location>
        <position position="318"/>
    </location>
</feature>
<dbReference type="PROSITE" id="PS50127">
    <property type="entry name" value="UBC_2"/>
    <property type="match status" value="1"/>
</dbReference>
<evidence type="ECO:0000256" key="5">
    <source>
        <dbReference type="ARBA" id="ARBA00014267"/>
    </source>
</evidence>
<evidence type="ECO:0000259" key="24">
    <source>
        <dbReference type="PROSITE" id="PS50127"/>
    </source>
</evidence>
<dbReference type="GO" id="GO:0016740">
    <property type="term" value="F:transferase activity"/>
    <property type="evidence" value="ECO:0007669"/>
    <property type="project" value="UniProtKB-KW"/>
</dbReference>
<evidence type="ECO:0000256" key="18">
    <source>
        <dbReference type="ARBA" id="ARBA00023157"/>
    </source>
</evidence>
<keyword evidence="17 23" id="KW-0472">Membrane</keyword>
<keyword evidence="26" id="KW-1185">Reference proteome</keyword>
<evidence type="ECO:0000256" key="12">
    <source>
        <dbReference type="ARBA" id="ARBA00022786"/>
    </source>
</evidence>
<evidence type="ECO:0000256" key="11">
    <source>
        <dbReference type="ARBA" id="ARBA00022729"/>
    </source>
</evidence>
<dbReference type="Pfam" id="PF05529">
    <property type="entry name" value="Bap31"/>
    <property type="match status" value="1"/>
</dbReference>
<dbReference type="SUPFAM" id="SSF68906">
    <property type="entry name" value="SAP domain"/>
    <property type="match status" value="1"/>
</dbReference>
<dbReference type="GO" id="GO:0005789">
    <property type="term" value="C:endoplasmic reticulum membrane"/>
    <property type="evidence" value="ECO:0007669"/>
    <property type="project" value="UniProtKB-SubCell"/>
</dbReference>
<evidence type="ECO:0000256" key="23">
    <source>
        <dbReference type="SAM" id="Phobius"/>
    </source>
</evidence>
<keyword evidence="18" id="KW-1015">Disulfide bond</keyword>
<dbReference type="InterPro" id="IPR041672">
    <property type="entry name" value="Bap31/Bap29_C"/>
</dbReference>
<dbReference type="WBParaSite" id="OFLC_0001417701-mRNA-1">
    <property type="protein sequence ID" value="OFLC_0001417701-mRNA-1"/>
    <property type="gene ID" value="OFLC_0001417701"/>
</dbReference>
<keyword evidence="6" id="KW-0813">Transport</keyword>
<sequence>MSLTLGWKNCIQSHPSHASTEGSQKNVWAFIAGVMFDGCCATLFLLMFGFYVGVRLDSSRTMWTVNLLVSLFLPYLLYARRQESCEVCEKVLRDVMDNMAMSDRSDANKIDEALREHCGGVKGKENKFCFYIGALPESATSIMSDVVKPLSWSMPVEKVCEKLRTMDSQICELKFDKSIDWETVDLKKLRVKELKKILENWGEECKGCTEKSEYVTRIVEVKPKYIKNEFMAGALPRRITKETQRLIADPVPGISAVPDDNNARYFHVIIAGPEGSPFAGGVFKLELFLPEEYPMAAPKVRFMTKIYHPNIDKLGRICLDILKDKWSPALQIRTVLLSIQALLSAPNPDDPLATDVAEQWKSNESDAIRIAQEWTRIHANGQRMTLQWFVVALILYLEIAVVLLLLLPWIRPSLWSKFFKSRIVKTFEKHANVYFISVLCILLLLFADAIREVRKYANEVAIEASIRHTADSENVVHMRLFRAQRNLYISGFALLLFLVIKRLAALLSRGALLEAAAEAAMKQAESASKTAKSYMYGDNEREKELERQVEELGKELKSAQVDKDAMKEQSEGLQREYDRVCGLLEQAEKASGDKKED</sequence>
<dbReference type="Pfam" id="PF00179">
    <property type="entry name" value="UQ_con"/>
    <property type="match status" value="1"/>
</dbReference>
<feature type="transmembrane region" description="Helical" evidence="23">
    <location>
        <begin position="27"/>
        <end position="54"/>
    </location>
</feature>
<comment type="function">
    <text evidence="19">Required during the maturation of the embryonic nervous system for maintenance of neuronal and cuticular connectivity. Essential for maintenance of dopaminergic neurons and dopamine levels.</text>
</comment>